<feature type="domain" description="Uroporphyrinogen decarboxylase (URO-D)" evidence="14">
    <location>
        <begin position="148"/>
        <end position="164"/>
    </location>
</feature>
<feature type="binding site" evidence="10">
    <location>
        <position position="84"/>
    </location>
    <ligand>
        <name>substrate</name>
    </ligand>
</feature>
<evidence type="ECO:0000256" key="11">
    <source>
        <dbReference type="RuleBase" id="RU000554"/>
    </source>
</evidence>
<dbReference type="FunFam" id="3.20.20.210:FF:000008">
    <property type="entry name" value="Uroporphyrinogen decarboxylase"/>
    <property type="match status" value="1"/>
</dbReference>
<dbReference type="NCBIfam" id="TIGR01464">
    <property type="entry name" value="hemE"/>
    <property type="match status" value="1"/>
</dbReference>
<dbReference type="EMBL" id="JACHXA010000001">
    <property type="protein sequence ID" value="MBB3064037.1"/>
    <property type="molecule type" value="Genomic_DNA"/>
</dbReference>
<dbReference type="CDD" id="cd00717">
    <property type="entry name" value="URO-D"/>
    <property type="match status" value="1"/>
</dbReference>
<dbReference type="InterPro" id="IPR006361">
    <property type="entry name" value="Uroporphyrinogen_deCO2ase_HemE"/>
</dbReference>
<keyword evidence="8 10" id="KW-0456">Lyase</keyword>
<keyword evidence="6 10" id="KW-0963">Cytoplasm</keyword>
<comment type="function">
    <text evidence="10">Catalyzes the decarboxylation of four acetate groups of uroporphyrinogen-III to yield coproporphyrinogen-III.</text>
</comment>
<evidence type="ECO:0000256" key="9">
    <source>
        <dbReference type="ARBA" id="ARBA00023244"/>
    </source>
</evidence>
<comment type="caution">
    <text evidence="10">Lacks conserved residue(s) required for the propagation of feature annotation.</text>
</comment>
<evidence type="ECO:0000259" key="14">
    <source>
        <dbReference type="PROSITE" id="PS00907"/>
    </source>
</evidence>
<comment type="subunit">
    <text evidence="4 10">Homodimer.</text>
</comment>
<feature type="binding site" evidence="10">
    <location>
        <position position="160"/>
    </location>
    <ligand>
        <name>substrate</name>
    </ligand>
</feature>
<evidence type="ECO:0000313" key="15">
    <source>
        <dbReference type="EMBL" id="MBB3064037.1"/>
    </source>
</evidence>
<dbReference type="RefSeq" id="WP_183414855.1">
    <property type="nucleotide sequence ID" value="NZ_JACHXA010000001.1"/>
</dbReference>
<dbReference type="GO" id="GO:0004853">
    <property type="term" value="F:uroporphyrinogen decarboxylase activity"/>
    <property type="evidence" value="ECO:0007669"/>
    <property type="project" value="UniProtKB-UniRule"/>
</dbReference>
<dbReference type="EC" id="4.1.1.37" evidence="5 10"/>
<evidence type="ECO:0000256" key="10">
    <source>
        <dbReference type="HAMAP-Rule" id="MF_00218"/>
    </source>
</evidence>
<dbReference type="InterPro" id="IPR000257">
    <property type="entry name" value="Uroporphyrinogen_deCOase"/>
</dbReference>
<evidence type="ECO:0000256" key="5">
    <source>
        <dbReference type="ARBA" id="ARBA00012288"/>
    </source>
</evidence>
<evidence type="ECO:0000256" key="1">
    <source>
        <dbReference type="ARBA" id="ARBA00004514"/>
    </source>
</evidence>
<evidence type="ECO:0000256" key="6">
    <source>
        <dbReference type="ARBA" id="ARBA00022490"/>
    </source>
</evidence>
<dbReference type="PANTHER" id="PTHR21091">
    <property type="entry name" value="METHYLTETRAHYDROFOLATE:HOMOCYSTEINE METHYLTRANSFERASE RELATED"/>
    <property type="match status" value="1"/>
</dbReference>
<evidence type="ECO:0000256" key="4">
    <source>
        <dbReference type="ARBA" id="ARBA00011738"/>
    </source>
</evidence>
<protein>
    <recommendedName>
        <fullName evidence="5 10">Uroporphyrinogen decarboxylase</fullName>
        <shortName evidence="10">UPD</shortName>
        <shortName evidence="10">URO-D</shortName>
        <ecNumber evidence="5 10">4.1.1.37</ecNumber>
    </recommendedName>
</protein>
<evidence type="ECO:0000256" key="12">
    <source>
        <dbReference type="RuleBase" id="RU004169"/>
    </source>
</evidence>
<comment type="catalytic activity">
    <reaction evidence="10 11">
        <text>uroporphyrinogen III + 4 H(+) = coproporphyrinogen III + 4 CO2</text>
        <dbReference type="Rhea" id="RHEA:19865"/>
        <dbReference type="ChEBI" id="CHEBI:15378"/>
        <dbReference type="ChEBI" id="CHEBI:16526"/>
        <dbReference type="ChEBI" id="CHEBI:57308"/>
        <dbReference type="ChEBI" id="CHEBI:57309"/>
        <dbReference type="EC" id="4.1.1.37"/>
    </reaction>
</comment>
<reference evidence="15 16" key="1">
    <citation type="submission" date="2020-08" db="EMBL/GenBank/DDBJ databases">
        <title>Genomic Encyclopedia of Type Strains, Phase III (KMG-III): the genomes of soil and plant-associated and newly described type strains.</title>
        <authorList>
            <person name="Whitman W."/>
        </authorList>
    </citation>
    <scope>NUCLEOTIDE SEQUENCE [LARGE SCALE GENOMIC DNA]</scope>
    <source>
        <strain evidence="15 16">CECT 8803</strain>
    </source>
</reference>
<dbReference type="PANTHER" id="PTHR21091:SF169">
    <property type="entry name" value="UROPORPHYRINOGEN DECARBOXYLASE"/>
    <property type="match status" value="1"/>
</dbReference>
<dbReference type="PROSITE" id="PS00906">
    <property type="entry name" value="UROD_1"/>
    <property type="match status" value="1"/>
</dbReference>
<organism evidence="15 16">
    <name type="scientific">Limibacillus halophilus</name>
    <dbReference type="NCBI Taxonomy" id="1579333"/>
    <lineage>
        <taxon>Bacteria</taxon>
        <taxon>Pseudomonadati</taxon>
        <taxon>Pseudomonadota</taxon>
        <taxon>Alphaproteobacteria</taxon>
        <taxon>Rhodospirillales</taxon>
        <taxon>Rhodovibrionaceae</taxon>
        <taxon>Limibacillus</taxon>
    </lineage>
</organism>
<dbReference type="AlphaFoldDB" id="A0A839SMB2"/>
<feature type="binding site" evidence="10">
    <location>
        <position position="215"/>
    </location>
    <ligand>
        <name>substrate</name>
    </ligand>
</feature>
<feature type="site" description="Transition state stabilizer" evidence="10">
    <location>
        <position position="84"/>
    </location>
</feature>
<comment type="caution">
    <text evidence="15">The sequence shown here is derived from an EMBL/GenBank/DDBJ whole genome shotgun (WGS) entry which is preliminary data.</text>
</comment>
<dbReference type="Gene3D" id="3.20.20.210">
    <property type="match status" value="1"/>
</dbReference>
<dbReference type="GO" id="GO:0019353">
    <property type="term" value="P:protoporphyrinogen IX biosynthetic process from glutamate"/>
    <property type="evidence" value="ECO:0007669"/>
    <property type="project" value="TreeGrafter"/>
</dbReference>
<feature type="domain" description="Uroporphyrinogen decarboxylase (URO-D)" evidence="13">
    <location>
        <begin position="29"/>
        <end position="38"/>
    </location>
</feature>
<dbReference type="UniPathway" id="UPA00251">
    <property type="reaction ID" value="UER00321"/>
</dbReference>
<evidence type="ECO:0000256" key="3">
    <source>
        <dbReference type="ARBA" id="ARBA00009935"/>
    </source>
</evidence>
<dbReference type="HAMAP" id="MF_00218">
    <property type="entry name" value="URO_D"/>
    <property type="match status" value="1"/>
</dbReference>
<evidence type="ECO:0000256" key="7">
    <source>
        <dbReference type="ARBA" id="ARBA00022793"/>
    </source>
</evidence>
<evidence type="ECO:0000313" key="16">
    <source>
        <dbReference type="Proteomes" id="UP000581135"/>
    </source>
</evidence>
<evidence type="ECO:0000256" key="2">
    <source>
        <dbReference type="ARBA" id="ARBA00004804"/>
    </source>
</evidence>
<sequence>MKQQEQALANRNEKTLLAVLNGKYAKQPPIWLMRQAGRYLPEYLATRKTAGSFLDLCYTPEFAVEVTLQPIRRFGFDAAILFSDILVIPDGLGQKVWFEAGSGPRLDALETLGAIDRLKPEGMTERLSPVYEAVRGLRAALPPETTLIGFSGAPWTLATYMIEGGTSKQFTRAKTWAFSNPDGFGKLISLLEDAVVAHLCAQVQAGAEALQIFDSWAGALPPAALKRWSLDPLTRIVAVVRERHPNVPIILFPRGAGEFYRDFATHSGAQGLSLDSGLSCRWAAETLDRNVVLQGNLDPIYLVAGGTAMEEAALAVLEELSGRPFIFNLGHGVVPETPPDHVARLVELVKGWSGGKD</sequence>
<dbReference type="Proteomes" id="UP000581135">
    <property type="component" value="Unassembled WGS sequence"/>
</dbReference>
<comment type="subcellular location">
    <subcellularLocation>
        <location evidence="1">Cytoplasm</location>
        <location evidence="1">Cytosol</location>
    </subcellularLocation>
</comment>
<evidence type="ECO:0000256" key="8">
    <source>
        <dbReference type="ARBA" id="ARBA00023239"/>
    </source>
</evidence>
<proteinExistence type="inferred from homology"/>
<evidence type="ECO:0000259" key="13">
    <source>
        <dbReference type="PROSITE" id="PS00906"/>
    </source>
</evidence>
<keyword evidence="7 10" id="KW-0210">Decarboxylase</keyword>
<name>A0A839SMB2_9PROT</name>
<comment type="pathway">
    <text evidence="2 10 11">Porphyrin-containing compound metabolism; protoporphyrin-IX biosynthesis; coproporphyrinogen-III from 5-aminolevulinate: step 4/4.</text>
</comment>
<dbReference type="InterPro" id="IPR038071">
    <property type="entry name" value="UROD/MetE-like_sf"/>
</dbReference>
<comment type="similarity">
    <text evidence="3 10 12">Belongs to the uroporphyrinogen decarboxylase family.</text>
</comment>
<dbReference type="SUPFAM" id="SSF51726">
    <property type="entry name" value="UROD/MetE-like"/>
    <property type="match status" value="1"/>
</dbReference>
<gene>
    <name evidence="10" type="primary">hemE</name>
    <name evidence="15" type="ORF">FHR98_000302</name>
</gene>
<dbReference type="PROSITE" id="PS00907">
    <property type="entry name" value="UROD_2"/>
    <property type="match status" value="1"/>
</dbReference>
<feature type="binding site" evidence="10">
    <location>
        <position position="331"/>
    </location>
    <ligand>
        <name>substrate</name>
    </ligand>
</feature>
<keyword evidence="16" id="KW-1185">Reference proteome</keyword>
<dbReference type="Pfam" id="PF01208">
    <property type="entry name" value="URO-D"/>
    <property type="match status" value="1"/>
</dbReference>
<keyword evidence="9 10" id="KW-0627">Porphyrin biosynthesis</keyword>
<accession>A0A839SMB2</accession>
<dbReference type="GO" id="GO:0005829">
    <property type="term" value="C:cytosol"/>
    <property type="evidence" value="ECO:0007669"/>
    <property type="project" value="UniProtKB-SubCell"/>
</dbReference>
<feature type="binding site" evidence="10">
    <location>
        <begin position="34"/>
        <end position="38"/>
    </location>
    <ligand>
        <name>substrate</name>
    </ligand>
</feature>